<dbReference type="EMBL" id="JARBJD010000056">
    <property type="protein sequence ID" value="KAK2956394.1"/>
    <property type="molecule type" value="Genomic_DNA"/>
</dbReference>
<keyword evidence="2" id="KW-0812">Transmembrane</keyword>
<organism evidence="4 5">
    <name type="scientific">Blattamonas nauphoetae</name>
    <dbReference type="NCBI Taxonomy" id="2049346"/>
    <lineage>
        <taxon>Eukaryota</taxon>
        <taxon>Metamonada</taxon>
        <taxon>Preaxostyla</taxon>
        <taxon>Oxymonadida</taxon>
        <taxon>Blattamonas</taxon>
    </lineage>
</organism>
<dbReference type="Pfam" id="PF14703">
    <property type="entry name" value="PHM7_cyt"/>
    <property type="match status" value="1"/>
</dbReference>
<feature type="transmembrane region" description="Helical" evidence="2">
    <location>
        <begin position="53"/>
        <end position="82"/>
    </location>
</feature>
<evidence type="ECO:0000256" key="2">
    <source>
        <dbReference type="SAM" id="Phobius"/>
    </source>
</evidence>
<feature type="transmembrane region" description="Helical" evidence="2">
    <location>
        <begin position="112"/>
        <end position="136"/>
    </location>
</feature>
<dbReference type="Proteomes" id="UP001281761">
    <property type="component" value="Unassembled WGS sequence"/>
</dbReference>
<feature type="domain" description="CSC1/OSCA1-like cytosolic" evidence="3">
    <location>
        <begin position="156"/>
        <end position="350"/>
    </location>
</feature>
<evidence type="ECO:0000313" key="5">
    <source>
        <dbReference type="Proteomes" id="UP001281761"/>
    </source>
</evidence>
<feature type="transmembrane region" description="Helical" evidence="2">
    <location>
        <begin position="547"/>
        <end position="573"/>
    </location>
</feature>
<comment type="caution">
    <text evidence="4">The sequence shown here is derived from an EMBL/GenBank/DDBJ whole genome shotgun (WGS) entry which is preliminary data.</text>
</comment>
<feature type="transmembrane region" description="Helical" evidence="2">
    <location>
        <begin position="363"/>
        <end position="383"/>
    </location>
</feature>
<evidence type="ECO:0000256" key="1">
    <source>
        <dbReference type="SAM" id="MobiDB-lite"/>
    </source>
</evidence>
<feature type="compositionally biased region" description="Acidic residues" evidence="1">
    <location>
        <begin position="1283"/>
        <end position="1297"/>
    </location>
</feature>
<feature type="compositionally biased region" description="Acidic residues" evidence="1">
    <location>
        <begin position="1123"/>
        <end position="1138"/>
    </location>
</feature>
<sequence>MPDRAKLKKAKKFSKNFILQNQIPPGQSRPLSFCEHFNTNVHKMGLSTGASSYFYIVKTLAIIFSILSLFSLGIVACCVLLNLNTPKDLVSAILMTTLDSVIKAHYAGNVNLLYYFLIVGLQFAFTLVLYISLLLLKRKTEKLKDDVDSRTLSTGDYSVMVKKLPAGLKDAKILARHFEQWGKVHSVILCYDVRDFGKIQIQLDDAVTKYTYSRLRHHATPELMKRFTQTYLCEEDRIVDTSLFEHEKHTGWHKLLRTLRYRQDIDTHSMTISRNLEQRSTLSSPVYRPSPGIAFVTFVHSVDAVSCAKDYQFNLNRLCCSGDTDDALIFSGKVIDVIPKVEPTDVIFQNIGYSHASRACRQILMVFVSLIFVSFSVGLMLLIKSFTLSSIVSLLLSMAISLLSSLLSFFIRSLSPFTHPLTRTESVTRSIFRIWLSDFLFQIFGHYVISIFHSQTTYDAETYPFPSTFYFFSPAWFTSTAFSLFLNAVVDYALILFFESTHIFDRLPRLPFRLKSKKVSQTELNFVRAPPSWPLERRFAHVIKTTMTISLLSPFFPALTPICALFLFIIFLVDKANVISYYQIPPQYGFGMINQGLSHLGYAFHLNAISTIVTSLFSMWTNKMEQTSPLYLIPFILHSVLYGVILLISIIKWIYKRTKDGCGGEHDNAKDDDFDETQGLPFDIFETKLQCFHESHPLYVDEKTRKKALDLEEAGQTNIVVEELNADSDEDDSDINESSTNSPRDEEEMISLTRLLSNITPMEGMEPRQVGVMAQEKKSNSFVNTSPLPSYMYYSLYSRNPPKPRSFKRKDDAIQFATPEHLQIYIEQLLSTLEAESGYPSLNPSPISFMQEKTKIQRVVPTRVVTGDDSDSDSDQETEANRSRGNIRNNGTNVQAQYSNDDQILHLSPQNASQHRSPSHSPPFRTTNGTSPSHTTPTLSPTQISPRGSNSTIIRIPSPQNQSPTQQQVISIPWTVQGAQPTQILPIPNSLSAAPNSGVTAASKVLKPSPQIGRHKSDNYPSRGLPWGDYEELSSEDESEDDWTHQTQQGASKRSSLQTSPTRHPQNTFPNQNQPKPKAIGPIATILPGFGTVDLNGPPTPIGTNGQKGQIGVKGFPAMKQEEIDEEEEGEETEEEQEVEVKRRETREEDEQTEDDEQVEGDVDSEEQEEDAQSVRQEQEEDKPLTRLQHSNVINEINDNSDEKEESEQEQHESQNEEDSDEKEDEQKEDESESDHGDDEMEKDGEEGVFDSESSGEGEEDEENEGKEREDEAGIEWGHAESSDEQDEWSEAESDGS</sequence>
<feature type="compositionally biased region" description="Acidic residues" evidence="1">
    <location>
        <begin position="868"/>
        <end position="878"/>
    </location>
</feature>
<accession>A0ABQ9XY46</accession>
<feature type="transmembrane region" description="Helical" evidence="2">
    <location>
        <begin position="602"/>
        <end position="620"/>
    </location>
</feature>
<evidence type="ECO:0000313" key="4">
    <source>
        <dbReference type="EMBL" id="KAK2956394.1"/>
    </source>
</evidence>
<feature type="region of interest" description="Disordered" evidence="1">
    <location>
        <begin position="719"/>
        <end position="748"/>
    </location>
</feature>
<proteinExistence type="predicted"/>
<feature type="region of interest" description="Disordered" evidence="1">
    <location>
        <begin position="1004"/>
        <end position="1297"/>
    </location>
</feature>
<feature type="compositionally biased region" description="Polar residues" evidence="1">
    <location>
        <begin position="943"/>
        <end position="953"/>
    </location>
</feature>
<keyword evidence="2" id="KW-0472">Membrane</keyword>
<keyword evidence="2" id="KW-1133">Transmembrane helix</keyword>
<feature type="compositionally biased region" description="Acidic residues" evidence="1">
    <location>
        <begin position="1216"/>
        <end position="1265"/>
    </location>
</feature>
<feature type="compositionally biased region" description="Acidic residues" evidence="1">
    <location>
        <begin position="1148"/>
        <end position="1172"/>
    </location>
</feature>
<feature type="compositionally biased region" description="Polar residues" evidence="1">
    <location>
        <begin position="883"/>
        <end position="894"/>
    </location>
</feature>
<gene>
    <name evidence="4" type="ORF">BLNAU_8617</name>
</gene>
<reference evidence="4 5" key="1">
    <citation type="journal article" date="2022" name="bioRxiv">
        <title>Genomics of Preaxostyla Flagellates Illuminates Evolutionary Transitions and the Path Towards Mitochondrial Loss.</title>
        <authorList>
            <person name="Novak L.V.F."/>
            <person name="Treitli S.C."/>
            <person name="Pyrih J."/>
            <person name="Halakuc P."/>
            <person name="Pipaliya S.V."/>
            <person name="Vacek V."/>
            <person name="Brzon O."/>
            <person name="Soukal P."/>
            <person name="Eme L."/>
            <person name="Dacks J.B."/>
            <person name="Karnkowska A."/>
            <person name="Elias M."/>
            <person name="Hampl V."/>
        </authorList>
    </citation>
    <scope>NUCLEOTIDE SEQUENCE [LARGE SCALE GENOMIC DNA]</scope>
    <source>
        <strain evidence="4">NAU3</strain>
        <tissue evidence="4">Gut</tissue>
    </source>
</reference>
<feature type="region of interest" description="Disordered" evidence="1">
    <location>
        <begin position="909"/>
        <end position="968"/>
    </location>
</feature>
<dbReference type="InterPro" id="IPR045122">
    <property type="entry name" value="Csc1-like"/>
</dbReference>
<feature type="region of interest" description="Disordered" evidence="1">
    <location>
        <begin position="860"/>
        <end position="894"/>
    </location>
</feature>
<dbReference type="PANTHER" id="PTHR13018">
    <property type="entry name" value="PROBABLE MEMBRANE PROTEIN DUF221-RELATED"/>
    <property type="match status" value="1"/>
</dbReference>
<feature type="transmembrane region" description="Helical" evidence="2">
    <location>
        <begin position="475"/>
        <end position="498"/>
    </location>
</feature>
<dbReference type="InterPro" id="IPR027815">
    <property type="entry name" value="CSC1/OSCA1-like_cyt"/>
</dbReference>
<feature type="transmembrane region" description="Helical" evidence="2">
    <location>
        <begin position="389"/>
        <end position="411"/>
    </location>
</feature>
<feature type="compositionally biased region" description="Low complexity" evidence="1">
    <location>
        <begin position="957"/>
        <end position="968"/>
    </location>
</feature>
<feature type="compositionally biased region" description="Low complexity" evidence="1">
    <location>
        <begin position="930"/>
        <end position="942"/>
    </location>
</feature>
<protein>
    <recommendedName>
        <fullName evidence="3">CSC1/OSCA1-like cytosolic domain-containing protein</fullName>
    </recommendedName>
</protein>
<evidence type="ECO:0000259" key="3">
    <source>
        <dbReference type="Pfam" id="PF14703"/>
    </source>
</evidence>
<feature type="compositionally biased region" description="Polar residues" evidence="1">
    <location>
        <begin position="1045"/>
        <end position="1075"/>
    </location>
</feature>
<feature type="compositionally biased region" description="Acidic residues" evidence="1">
    <location>
        <begin position="1029"/>
        <end position="1041"/>
    </location>
</feature>
<feature type="transmembrane region" description="Helical" evidence="2">
    <location>
        <begin position="432"/>
        <end position="455"/>
    </location>
</feature>
<name>A0ABQ9XY46_9EUKA</name>
<feature type="compositionally biased region" description="Acidic residues" evidence="1">
    <location>
        <begin position="724"/>
        <end position="735"/>
    </location>
</feature>
<keyword evidence="5" id="KW-1185">Reference proteome</keyword>
<dbReference type="PANTHER" id="PTHR13018:SF5">
    <property type="entry name" value="RE44586P"/>
    <property type="match status" value="1"/>
</dbReference>
<feature type="compositionally biased region" description="Basic and acidic residues" evidence="1">
    <location>
        <begin position="1266"/>
        <end position="1282"/>
    </location>
</feature>
<feature type="compositionally biased region" description="Acidic residues" evidence="1">
    <location>
        <begin position="1199"/>
        <end position="1208"/>
    </location>
</feature>
<feature type="transmembrane region" description="Helical" evidence="2">
    <location>
        <begin position="632"/>
        <end position="655"/>
    </location>
</feature>